<protein>
    <submittedName>
        <fullName evidence="2">Uncharacterized protein</fullName>
    </submittedName>
</protein>
<comment type="caution">
    <text evidence="2">The sequence shown here is derived from an EMBL/GenBank/DDBJ whole genome shotgun (WGS) entry which is preliminary data.</text>
</comment>
<dbReference type="Proteomes" id="UP000784294">
    <property type="component" value="Unassembled WGS sequence"/>
</dbReference>
<accession>A0A448X5U4</accession>
<feature type="compositionally biased region" description="Polar residues" evidence="1">
    <location>
        <begin position="51"/>
        <end position="61"/>
    </location>
</feature>
<evidence type="ECO:0000256" key="1">
    <source>
        <dbReference type="SAM" id="MobiDB-lite"/>
    </source>
</evidence>
<organism evidence="2 3">
    <name type="scientific">Protopolystoma xenopodis</name>
    <dbReference type="NCBI Taxonomy" id="117903"/>
    <lineage>
        <taxon>Eukaryota</taxon>
        <taxon>Metazoa</taxon>
        <taxon>Spiralia</taxon>
        <taxon>Lophotrochozoa</taxon>
        <taxon>Platyhelminthes</taxon>
        <taxon>Monogenea</taxon>
        <taxon>Polyopisthocotylea</taxon>
        <taxon>Polystomatidea</taxon>
        <taxon>Polystomatidae</taxon>
        <taxon>Protopolystoma</taxon>
    </lineage>
</organism>
<proteinExistence type="predicted"/>
<sequence>MLLDATPQSVSTLKTITKDLPPGALSLLPLSGSLANPASAAAIGLAMTSADSDPVTVSTPPKSGLSDNEPRVEGQGQEAAVCLPNALPSVLSQSIGISSALSKLTVSAFLIQLGLSQLIDLFEREQVLHFFEPCYGLIHMINSLMLARKDGGENDQVIRQ</sequence>
<dbReference type="EMBL" id="CAAALY010098280">
    <property type="protein sequence ID" value="VEL28856.1"/>
    <property type="molecule type" value="Genomic_DNA"/>
</dbReference>
<keyword evidence="3" id="KW-1185">Reference proteome</keyword>
<name>A0A448X5U4_9PLAT</name>
<feature type="region of interest" description="Disordered" evidence="1">
    <location>
        <begin position="51"/>
        <end position="75"/>
    </location>
</feature>
<reference evidence="2" key="1">
    <citation type="submission" date="2018-11" db="EMBL/GenBank/DDBJ databases">
        <authorList>
            <consortium name="Pathogen Informatics"/>
        </authorList>
    </citation>
    <scope>NUCLEOTIDE SEQUENCE</scope>
</reference>
<dbReference type="AlphaFoldDB" id="A0A448X5U4"/>
<evidence type="ECO:0000313" key="3">
    <source>
        <dbReference type="Proteomes" id="UP000784294"/>
    </source>
</evidence>
<evidence type="ECO:0000313" key="2">
    <source>
        <dbReference type="EMBL" id="VEL28856.1"/>
    </source>
</evidence>
<gene>
    <name evidence="2" type="ORF">PXEA_LOCUS22296</name>
</gene>